<evidence type="ECO:0000313" key="4">
    <source>
        <dbReference type="Proteomes" id="UP000753802"/>
    </source>
</evidence>
<evidence type="ECO:0000256" key="1">
    <source>
        <dbReference type="SAM" id="Coils"/>
    </source>
</evidence>
<accession>A0ABX0A2A4</accession>
<dbReference type="EMBL" id="JAACJS010000015">
    <property type="protein sequence ID" value="NCI52092.1"/>
    <property type="molecule type" value="Genomic_DNA"/>
</dbReference>
<evidence type="ECO:0000256" key="2">
    <source>
        <dbReference type="SAM" id="SignalP"/>
    </source>
</evidence>
<keyword evidence="1" id="KW-0175">Coiled coil</keyword>
<dbReference type="RefSeq" id="WP_161820349.1">
    <property type="nucleotide sequence ID" value="NZ_JAACJS010000015.1"/>
</dbReference>
<protein>
    <recommendedName>
        <fullName evidence="5">Tetratricopeptide repeat-containing protein</fullName>
    </recommendedName>
</protein>
<dbReference type="Proteomes" id="UP000753802">
    <property type="component" value="Unassembled WGS sequence"/>
</dbReference>
<gene>
    <name evidence="3" type="ORF">GWC95_19360</name>
</gene>
<proteinExistence type="predicted"/>
<name>A0ABX0A2A4_9BACT</name>
<evidence type="ECO:0000313" key="3">
    <source>
        <dbReference type="EMBL" id="NCI52092.1"/>
    </source>
</evidence>
<evidence type="ECO:0008006" key="5">
    <source>
        <dbReference type="Google" id="ProtNLM"/>
    </source>
</evidence>
<feature type="coiled-coil region" evidence="1">
    <location>
        <begin position="118"/>
        <end position="145"/>
    </location>
</feature>
<comment type="caution">
    <text evidence="3">The sequence shown here is derived from an EMBL/GenBank/DDBJ whole genome shotgun (WGS) entry which is preliminary data.</text>
</comment>
<feature type="chain" id="PRO_5047150289" description="Tetratricopeptide repeat-containing protein" evidence="2">
    <location>
        <begin position="20"/>
        <end position="321"/>
    </location>
</feature>
<keyword evidence="2" id="KW-0732">Signal</keyword>
<organism evidence="3 4">
    <name type="scientific">Sediminibacterium roseum</name>
    <dbReference type="NCBI Taxonomy" id="1978412"/>
    <lineage>
        <taxon>Bacteria</taxon>
        <taxon>Pseudomonadati</taxon>
        <taxon>Bacteroidota</taxon>
        <taxon>Chitinophagia</taxon>
        <taxon>Chitinophagales</taxon>
        <taxon>Chitinophagaceae</taxon>
        <taxon>Sediminibacterium</taxon>
    </lineage>
</organism>
<reference evidence="3 4" key="1">
    <citation type="submission" date="2020-01" db="EMBL/GenBank/DDBJ databases">
        <title>Genome analysis.</title>
        <authorList>
            <person name="Wu S."/>
            <person name="Wang G."/>
        </authorList>
    </citation>
    <scope>NUCLEOTIDE SEQUENCE [LARGE SCALE GENOMIC DNA]</scope>
    <source>
        <strain evidence="3 4">SYL130</strain>
    </source>
</reference>
<sequence>MRKTILVLCLALTGLFTRAQDNATEAKAAYLLAEECYGKGDYKCTLAYLKEVHKNLGSTNCKILYLQIMATREMLAKSETLADVVLPLVEEFEKSPDYADFNEEKKLEISKIKLVIRNERKEAIAKAKEKEIADKEAAERNYEATLHSAGGFGITIEELDKSKPTWKVKGWRKKDYGSIQVVYDSYLFDPDAKDYPFIERRKFISTPNAISGILLSDNKIIGYIVQVTDFDESKSFQSSAYQVMKNSVESLKQSFIKSYPGNYRTDHFAAMGNTAEVNDWRRGDCGIKVVSISFAKGMAGVAKLVQVLYCDPEKKLDAFVK</sequence>
<keyword evidence="4" id="KW-1185">Reference proteome</keyword>
<feature type="signal peptide" evidence="2">
    <location>
        <begin position="1"/>
        <end position="19"/>
    </location>
</feature>